<dbReference type="Proteomes" id="UP000655208">
    <property type="component" value="Unassembled WGS sequence"/>
</dbReference>
<evidence type="ECO:0000313" key="3">
    <source>
        <dbReference type="EMBL" id="GGM00905.1"/>
    </source>
</evidence>
<protein>
    <recommendedName>
        <fullName evidence="2">HTH marR-type domain-containing protein</fullName>
    </recommendedName>
</protein>
<dbReference type="Gene3D" id="1.10.10.10">
    <property type="entry name" value="Winged helix-like DNA-binding domain superfamily/Winged helix DNA-binding domain"/>
    <property type="match status" value="1"/>
</dbReference>
<dbReference type="RefSeq" id="WP_188941430.1">
    <property type="nucleotide sequence ID" value="NZ_BMNA01000003.1"/>
</dbReference>
<sequence>MAVSVESCTRLIEVLPVLALLKRDVRSGTSAQLIPALPALSVLAVAGDIRPSDLAERLSVDTSVASRQVASLVALGLVERHPDPADHRAHRLRLTDAGRSRLEEIRDSVARRISSRLSAWDEADLSALTDLLERLGATIRASDDCSPGETSPARPLAAPEPADGSGPPTVLAAGRAAT</sequence>
<dbReference type="SMART" id="SM00347">
    <property type="entry name" value="HTH_MARR"/>
    <property type="match status" value="1"/>
</dbReference>
<dbReference type="InterPro" id="IPR036388">
    <property type="entry name" value="WH-like_DNA-bd_sf"/>
</dbReference>
<dbReference type="InterPro" id="IPR036390">
    <property type="entry name" value="WH_DNA-bd_sf"/>
</dbReference>
<dbReference type="InterPro" id="IPR039422">
    <property type="entry name" value="MarR/SlyA-like"/>
</dbReference>
<gene>
    <name evidence="3" type="ORF">GCM10011594_21180</name>
</gene>
<accession>A0A917SVI1</accession>
<dbReference type="GO" id="GO:0003700">
    <property type="term" value="F:DNA-binding transcription factor activity"/>
    <property type="evidence" value="ECO:0007669"/>
    <property type="project" value="InterPro"/>
</dbReference>
<dbReference type="Pfam" id="PF12802">
    <property type="entry name" value="MarR_2"/>
    <property type="match status" value="1"/>
</dbReference>
<feature type="domain" description="HTH marR-type" evidence="2">
    <location>
        <begin position="1"/>
        <end position="137"/>
    </location>
</feature>
<dbReference type="EMBL" id="BMNA01000003">
    <property type="protein sequence ID" value="GGM00905.1"/>
    <property type="molecule type" value="Genomic_DNA"/>
</dbReference>
<dbReference type="InterPro" id="IPR000835">
    <property type="entry name" value="HTH_MarR-typ"/>
</dbReference>
<reference evidence="3" key="1">
    <citation type="journal article" date="2014" name="Int. J. Syst. Evol. Microbiol.">
        <title>Complete genome sequence of Corynebacterium casei LMG S-19264T (=DSM 44701T), isolated from a smear-ripened cheese.</title>
        <authorList>
            <consortium name="US DOE Joint Genome Institute (JGI-PGF)"/>
            <person name="Walter F."/>
            <person name="Albersmeier A."/>
            <person name="Kalinowski J."/>
            <person name="Ruckert C."/>
        </authorList>
    </citation>
    <scope>NUCLEOTIDE SEQUENCE</scope>
    <source>
        <strain evidence="3">CGMCC 4.7308</strain>
    </source>
</reference>
<evidence type="ECO:0000313" key="4">
    <source>
        <dbReference type="Proteomes" id="UP000655208"/>
    </source>
</evidence>
<proteinExistence type="predicted"/>
<dbReference type="SUPFAM" id="SSF46785">
    <property type="entry name" value="Winged helix' DNA-binding domain"/>
    <property type="match status" value="1"/>
</dbReference>
<name>A0A917SVI1_9ACTN</name>
<evidence type="ECO:0000259" key="2">
    <source>
        <dbReference type="PROSITE" id="PS50995"/>
    </source>
</evidence>
<dbReference type="AlphaFoldDB" id="A0A917SVI1"/>
<comment type="caution">
    <text evidence="3">The sequence shown here is derived from an EMBL/GenBank/DDBJ whole genome shotgun (WGS) entry which is preliminary data.</text>
</comment>
<keyword evidence="4" id="KW-1185">Reference proteome</keyword>
<dbReference type="GO" id="GO:0006950">
    <property type="term" value="P:response to stress"/>
    <property type="evidence" value="ECO:0007669"/>
    <property type="project" value="TreeGrafter"/>
</dbReference>
<evidence type="ECO:0000256" key="1">
    <source>
        <dbReference type="SAM" id="MobiDB-lite"/>
    </source>
</evidence>
<organism evidence="3 4">
    <name type="scientific">Nakamurella endophytica</name>
    <dbReference type="NCBI Taxonomy" id="1748367"/>
    <lineage>
        <taxon>Bacteria</taxon>
        <taxon>Bacillati</taxon>
        <taxon>Actinomycetota</taxon>
        <taxon>Actinomycetes</taxon>
        <taxon>Nakamurellales</taxon>
        <taxon>Nakamurellaceae</taxon>
        <taxon>Nakamurella</taxon>
    </lineage>
</organism>
<reference evidence="3" key="2">
    <citation type="submission" date="2020-09" db="EMBL/GenBank/DDBJ databases">
        <authorList>
            <person name="Sun Q."/>
            <person name="Zhou Y."/>
        </authorList>
    </citation>
    <scope>NUCLEOTIDE SEQUENCE</scope>
    <source>
        <strain evidence="3">CGMCC 4.7308</strain>
    </source>
</reference>
<dbReference type="PRINTS" id="PR00598">
    <property type="entry name" value="HTHMARR"/>
</dbReference>
<dbReference type="PANTHER" id="PTHR33164">
    <property type="entry name" value="TRANSCRIPTIONAL REGULATOR, MARR FAMILY"/>
    <property type="match status" value="1"/>
</dbReference>
<feature type="region of interest" description="Disordered" evidence="1">
    <location>
        <begin position="141"/>
        <end position="178"/>
    </location>
</feature>
<dbReference type="PANTHER" id="PTHR33164:SF57">
    <property type="entry name" value="MARR-FAMILY TRANSCRIPTIONAL REGULATOR"/>
    <property type="match status" value="1"/>
</dbReference>
<dbReference type="PROSITE" id="PS50995">
    <property type="entry name" value="HTH_MARR_2"/>
    <property type="match status" value="1"/>
</dbReference>